<dbReference type="GO" id="GO:0005886">
    <property type="term" value="C:plasma membrane"/>
    <property type="evidence" value="ECO:0007669"/>
    <property type="project" value="UniProtKB-SubCell"/>
</dbReference>
<evidence type="ECO:0000313" key="12">
    <source>
        <dbReference type="Proteomes" id="UP000260680"/>
    </source>
</evidence>
<keyword evidence="3 10" id="KW-0808">Transferase</keyword>
<proteinExistence type="inferred from homology"/>
<dbReference type="GO" id="GO:0008654">
    <property type="term" value="P:phospholipid biosynthetic process"/>
    <property type="evidence" value="ECO:0007669"/>
    <property type="project" value="UniProtKB-UniRule"/>
</dbReference>
<dbReference type="UniPathway" id="UPA00085"/>
<dbReference type="EC" id="2.3.1.275" evidence="10"/>
<dbReference type="GO" id="GO:0043772">
    <property type="term" value="F:acyl-phosphate glycerol-3-phosphate acyltransferase activity"/>
    <property type="evidence" value="ECO:0007669"/>
    <property type="project" value="UniProtKB-UniRule"/>
</dbReference>
<comment type="pathway">
    <text evidence="10">Lipid metabolism; phospholipid metabolism.</text>
</comment>
<evidence type="ECO:0000256" key="10">
    <source>
        <dbReference type="HAMAP-Rule" id="MF_01043"/>
    </source>
</evidence>
<evidence type="ECO:0000256" key="9">
    <source>
        <dbReference type="ARBA" id="ARBA00023264"/>
    </source>
</evidence>
<keyword evidence="7 10" id="KW-0472">Membrane</keyword>
<comment type="similarity">
    <text evidence="10">Belongs to the PlsY family.</text>
</comment>
<protein>
    <recommendedName>
        <fullName evidence="10">Glycerol-3-phosphate acyltransferase</fullName>
    </recommendedName>
    <alternativeName>
        <fullName evidence="10">Acyl-PO4 G3P acyltransferase</fullName>
    </alternativeName>
    <alternativeName>
        <fullName evidence="10">Acyl-phosphate--glycerol-3-phosphate acyltransferase</fullName>
    </alternativeName>
    <alternativeName>
        <fullName evidence="10">G3P acyltransferase</fullName>
        <shortName evidence="10">GPAT</shortName>
        <ecNumber evidence="10">2.3.1.275</ecNumber>
    </alternativeName>
    <alternativeName>
        <fullName evidence="10">Lysophosphatidic acid synthase</fullName>
        <shortName evidence="10">LPA synthase</shortName>
    </alternativeName>
</protein>
<dbReference type="NCBIfam" id="TIGR00023">
    <property type="entry name" value="glycerol-3-phosphate 1-O-acyltransferase PlsY"/>
    <property type="match status" value="1"/>
</dbReference>
<keyword evidence="11" id="KW-0012">Acyltransferase</keyword>
<keyword evidence="1 10" id="KW-1003">Cell membrane</keyword>
<dbReference type="EMBL" id="QOHO01000011">
    <property type="protein sequence ID" value="RFZ80475.1"/>
    <property type="molecule type" value="Genomic_DNA"/>
</dbReference>
<evidence type="ECO:0000256" key="7">
    <source>
        <dbReference type="ARBA" id="ARBA00023136"/>
    </source>
</evidence>
<evidence type="ECO:0000256" key="4">
    <source>
        <dbReference type="ARBA" id="ARBA00022692"/>
    </source>
</evidence>
<dbReference type="HAMAP" id="MF_01043">
    <property type="entry name" value="PlsY"/>
    <property type="match status" value="1"/>
</dbReference>
<gene>
    <name evidence="10 11" type="primary">plsY</name>
    <name evidence="11" type="ORF">DS742_02885</name>
</gene>
<name>A0A3E2NHN2_9FIRM</name>
<dbReference type="InterPro" id="IPR003811">
    <property type="entry name" value="G3P_acylTferase_PlsY"/>
</dbReference>
<dbReference type="PANTHER" id="PTHR30309">
    <property type="entry name" value="INNER MEMBRANE PROTEIN YGIH"/>
    <property type="match status" value="1"/>
</dbReference>
<keyword evidence="2 10" id="KW-0444">Lipid biosynthesis</keyword>
<keyword evidence="8 10" id="KW-0594">Phospholipid biosynthesis</keyword>
<sequence>MERIICLIAGYLCGLLQSGYFYGKTHKIDIRKYGSGNSGTTNALRVMGPKAGAVVFFGDFLKSLLPCLAIRLVFQNQPEMIYLLILYTGFGVILGHNYPFYLQFKGGKGIAATAGLIMASDLRMTLLCLISFILIVLITRYVSLGSLVVATIFLIWMCVFASMGAYGLKQELLPEFYIVAALICGQAFWRHRANIGRLIHGKENKISFGSGKTK</sequence>
<feature type="transmembrane region" description="Helical" evidence="10">
    <location>
        <begin position="110"/>
        <end position="137"/>
    </location>
</feature>
<feature type="transmembrane region" description="Helical" evidence="10">
    <location>
        <begin position="81"/>
        <end position="98"/>
    </location>
</feature>
<keyword evidence="6 10" id="KW-0443">Lipid metabolism</keyword>
<dbReference type="SMART" id="SM01207">
    <property type="entry name" value="G3P_acyltransf"/>
    <property type="match status" value="1"/>
</dbReference>
<feature type="transmembrane region" description="Helical" evidence="10">
    <location>
        <begin position="172"/>
        <end position="189"/>
    </location>
</feature>
<evidence type="ECO:0000256" key="8">
    <source>
        <dbReference type="ARBA" id="ARBA00023209"/>
    </source>
</evidence>
<evidence type="ECO:0000256" key="3">
    <source>
        <dbReference type="ARBA" id="ARBA00022679"/>
    </source>
</evidence>
<keyword evidence="4 10" id="KW-0812">Transmembrane</keyword>
<comment type="subunit">
    <text evidence="10">Probably interacts with PlsX.</text>
</comment>
<dbReference type="AlphaFoldDB" id="A0A3E2NHN2"/>
<keyword evidence="9 10" id="KW-1208">Phospholipid metabolism</keyword>
<accession>A0A3E2NHN2</accession>
<evidence type="ECO:0000256" key="6">
    <source>
        <dbReference type="ARBA" id="ARBA00023098"/>
    </source>
</evidence>
<comment type="caution">
    <text evidence="11">The sequence shown here is derived from an EMBL/GenBank/DDBJ whole genome shotgun (WGS) entry which is preliminary data.</text>
</comment>
<comment type="function">
    <text evidence="10">Catalyzes the transfer of an acyl group from acyl-phosphate (acyl-PO(4)) to glycerol-3-phosphate (G3P) to form lysophosphatidic acid (LPA). This enzyme utilizes acyl-phosphate as fatty acyl donor, but not acyl-CoA or acyl-ACP.</text>
</comment>
<keyword evidence="5 10" id="KW-1133">Transmembrane helix</keyword>
<dbReference type="OrthoDB" id="9777124at2"/>
<evidence type="ECO:0000256" key="1">
    <source>
        <dbReference type="ARBA" id="ARBA00022475"/>
    </source>
</evidence>
<evidence type="ECO:0000256" key="2">
    <source>
        <dbReference type="ARBA" id="ARBA00022516"/>
    </source>
</evidence>
<reference evidence="11 12" key="1">
    <citation type="submission" date="2018-07" db="EMBL/GenBank/DDBJ databases">
        <title>New species, Clostridium PI-S10-A1B.</title>
        <authorList>
            <person name="Krishna G."/>
            <person name="Summeta K."/>
            <person name="Shikha S."/>
            <person name="Prabhu P.B."/>
            <person name="Suresh K."/>
        </authorList>
    </citation>
    <scope>NUCLEOTIDE SEQUENCE [LARGE SCALE GENOMIC DNA]</scope>
    <source>
        <strain evidence="11 12">PI-S10-A1B</strain>
    </source>
</reference>
<feature type="transmembrane region" description="Helical" evidence="10">
    <location>
        <begin position="144"/>
        <end position="166"/>
    </location>
</feature>
<dbReference type="Pfam" id="PF02660">
    <property type="entry name" value="G3P_acyltransf"/>
    <property type="match status" value="1"/>
</dbReference>
<dbReference type="RefSeq" id="WP_117415525.1">
    <property type="nucleotide sequence ID" value="NZ_QOHO01000011.1"/>
</dbReference>
<evidence type="ECO:0000313" key="11">
    <source>
        <dbReference type="EMBL" id="RFZ80475.1"/>
    </source>
</evidence>
<organism evidence="11 12">
    <name type="scientific">Lacrimispora amygdalina</name>
    <dbReference type="NCBI Taxonomy" id="253257"/>
    <lineage>
        <taxon>Bacteria</taxon>
        <taxon>Bacillati</taxon>
        <taxon>Bacillota</taxon>
        <taxon>Clostridia</taxon>
        <taxon>Lachnospirales</taxon>
        <taxon>Lachnospiraceae</taxon>
        <taxon>Lacrimispora</taxon>
    </lineage>
</organism>
<evidence type="ECO:0000256" key="5">
    <source>
        <dbReference type="ARBA" id="ARBA00022989"/>
    </source>
</evidence>
<comment type="catalytic activity">
    <reaction evidence="10">
        <text>an acyl phosphate + sn-glycerol 3-phosphate = a 1-acyl-sn-glycero-3-phosphate + phosphate</text>
        <dbReference type="Rhea" id="RHEA:34075"/>
        <dbReference type="ChEBI" id="CHEBI:43474"/>
        <dbReference type="ChEBI" id="CHEBI:57597"/>
        <dbReference type="ChEBI" id="CHEBI:57970"/>
        <dbReference type="ChEBI" id="CHEBI:59918"/>
        <dbReference type="EC" id="2.3.1.275"/>
    </reaction>
</comment>
<dbReference type="PANTHER" id="PTHR30309:SF0">
    <property type="entry name" value="GLYCEROL-3-PHOSPHATE ACYLTRANSFERASE-RELATED"/>
    <property type="match status" value="1"/>
</dbReference>
<dbReference type="Proteomes" id="UP000260680">
    <property type="component" value="Unassembled WGS sequence"/>
</dbReference>
<comment type="subcellular location">
    <subcellularLocation>
        <location evidence="10">Cell membrane</location>
        <topology evidence="10">Multi-pass membrane protein</topology>
    </subcellularLocation>
</comment>